<protein>
    <submittedName>
        <fullName evidence="1">Uncharacterized protein</fullName>
    </submittedName>
</protein>
<dbReference type="KEGG" id="thas:C6Y53_01815"/>
<accession>A0A2S0MKZ9</accession>
<dbReference type="Proteomes" id="UP000237655">
    <property type="component" value="Chromosome"/>
</dbReference>
<dbReference type="AlphaFoldDB" id="A0A2S0MKZ9"/>
<proteinExistence type="predicted"/>
<evidence type="ECO:0000313" key="1">
    <source>
        <dbReference type="EMBL" id="AVO36560.1"/>
    </source>
</evidence>
<dbReference type="RefSeq" id="WP_106470875.1">
    <property type="nucleotide sequence ID" value="NZ_CP027665.1"/>
</dbReference>
<dbReference type="EMBL" id="CP027665">
    <property type="protein sequence ID" value="AVO36560.1"/>
    <property type="molecule type" value="Genomic_DNA"/>
</dbReference>
<gene>
    <name evidence="1" type="ORF">C6Y53_01815</name>
</gene>
<reference evidence="2" key="1">
    <citation type="submission" date="2018-03" db="EMBL/GenBank/DDBJ databases">
        <title>Genomic analysis of the strain SH-1 isolated from shrimp intestine.</title>
        <authorList>
            <person name="Kim Y.-S."/>
            <person name="Kim S.-E."/>
            <person name="Kim K.-H."/>
        </authorList>
    </citation>
    <scope>NUCLEOTIDE SEQUENCE [LARGE SCALE GENOMIC DNA]</scope>
    <source>
        <strain evidence="2">SH-1</strain>
    </source>
</reference>
<evidence type="ECO:0000313" key="2">
    <source>
        <dbReference type="Proteomes" id="UP000237655"/>
    </source>
</evidence>
<keyword evidence="2" id="KW-1185">Reference proteome</keyword>
<organism evidence="1 2">
    <name type="scientific">Pukyongiella litopenaei</name>
    <dbReference type="NCBI Taxonomy" id="2605946"/>
    <lineage>
        <taxon>Bacteria</taxon>
        <taxon>Pseudomonadati</taxon>
        <taxon>Pseudomonadota</taxon>
        <taxon>Alphaproteobacteria</taxon>
        <taxon>Rhodobacterales</taxon>
        <taxon>Paracoccaceae</taxon>
        <taxon>Pukyongiella</taxon>
    </lineage>
</organism>
<sequence>MDRFVFRTIDTDQDMLKIPDIDGESQMGTGEFWIGDGAMPRGMHVDPVIPGGTGFEDPSFGFTVPLGFDDPGFG</sequence>
<name>A0A2S0MKZ9_9RHOB</name>